<sequence>MNMSNEETTTPLIPFNPTKNALKAVLILTLFFITFFASLLAFVLRNAALTHRHSAFTKAFSYISCFGAGVFLATCLLDLFADSLEDVQKALKELSPGGEFKFPLTELCVAIGFMLVLFIEQGIVYASEQGWIGNSTVERLLSHDEEHIIPDSAIMRPEPDTVDESEHDLHFDPEAHSTIRAVLLVFALSLHAVFEGLSVGLIPEVSVLFQLFAALAIHKSVVGFSLGIRLVQSKLRRFTVILCCAIFAGQVLLGGFIGIAITSALKGRSSGVTNLVSGILQAIACGTFLYITSFEILPHELNQRGHRPLKMLFLIIGFAVISTFIALFPESDD</sequence>
<dbReference type="PANTHER" id="PTHR11040">
    <property type="entry name" value="ZINC/IRON TRANSPORTER"/>
    <property type="match status" value="1"/>
</dbReference>
<dbReference type="Pfam" id="PF02535">
    <property type="entry name" value="Zip"/>
    <property type="match status" value="1"/>
</dbReference>
<keyword evidence="6" id="KW-1185">Reference proteome</keyword>
<reference evidence="7" key="1">
    <citation type="submission" date="2022-11" db="UniProtKB">
        <authorList>
            <consortium name="WormBaseParasite"/>
        </authorList>
    </citation>
    <scope>IDENTIFICATION</scope>
</reference>
<feature type="transmembrane region" description="Helical" evidence="5">
    <location>
        <begin position="309"/>
        <end position="328"/>
    </location>
</feature>
<name>A0A914CBR6_9BILA</name>
<evidence type="ECO:0000256" key="5">
    <source>
        <dbReference type="SAM" id="Phobius"/>
    </source>
</evidence>
<protein>
    <submittedName>
        <fullName evidence="7">Zinc transporter ZIP1</fullName>
    </submittedName>
</protein>
<evidence type="ECO:0000256" key="1">
    <source>
        <dbReference type="ARBA" id="ARBA00004141"/>
    </source>
</evidence>
<accession>A0A914CBR6</accession>
<comment type="subcellular location">
    <subcellularLocation>
        <location evidence="1">Membrane</location>
        <topology evidence="1">Multi-pass membrane protein</topology>
    </subcellularLocation>
</comment>
<dbReference type="InterPro" id="IPR003689">
    <property type="entry name" value="ZIP"/>
</dbReference>
<evidence type="ECO:0000313" key="7">
    <source>
        <dbReference type="WBParaSite" id="ACRNAN_Path_705.g2653.t1"/>
    </source>
</evidence>
<feature type="transmembrane region" description="Helical" evidence="5">
    <location>
        <begin position="208"/>
        <end position="228"/>
    </location>
</feature>
<feature type="transmembrane region" description="Helical" evidence="5">
    <location>
        <begin position="240"/>
        <end position="263"/>
    </location>
</feature>
<dbReference type="GO" id="GO:0005886">
    <property type="term" value="C:plasma membrane"/>
    <property type="evidence" value="ECO:0007669"/>
    <property type="project" value="TreeGrafter"/>
</dbReference>
<feature type="transmembrane region" description="Helical" evidence="5">
    <location>
        <begin position="100"/>
        <end position="119"/>
    </location>
</feature>
<dbReference type="PANTHER" id="PTHR11040:SF140">
    <property type="entry name" value="ZRT (ZRT), IRT- (IRT-) LIKE PROTEIN TRANSPORTER"/>
    <property type="match status" value="1"/>
</dbReference>
<evidence type="ECO:0000256" key="4">
    <source>
        <dbReference type="ARBA" id="ARBA00023136"/>
    </source>
</evidence>
<keyword evidence="4 5" id="KW-0472">Membrane</keyword>
<evidence type="ECO:0000313" key="6">
    <source>
        <dbReference type="Proteomes" id="UP000887540"/>
    </source>
</evidence>
<organism evidence="6 7">
    <name type="scientific">Acrobeloides nanus</name>
    <dbReference type="NCBI Taxonomy" id="290746"/>
    <lineage>
        <taxon>Eukaryota</taxon>
        <taxon>Metazoa</taxon>
        <taxon>Ecdysozoa</taxon>
        <taxon>Nematoda</taxon>
        <taxon>Chromadorea</taxon>
        <taxon>Rhabditida</taxon>
        <taxon>Tylenchina</taxon>
        <taxon>Cephalobomorpha</taxon>
        <taxon>Cephaloboidea</taxon>
        <taxon>Cephalobidae</taxon>
        <taxon>Acrobeloides</taxon>
    </lineage>
</organism>
<feature type="transmembrane region" description="Helical" evidence="5">
    <location>
        <begin position="181"/>
        <end position="202"/>
    </location>
</feature>
<feature type="transmembrane region" description="Helical" evidence="5">
    <location>
        <begin position="59"/>
        <end position="80"/>
    </location>
</feature>
<evidence type="ECO:0000256" key="3">
    <source>
        <dbReference type="ARBA" id="ARBA00022989"/>
    </source>
</evidence>
<proteinExistence type="predicted"/>
<dbReference type="GO" id="GO:0005385">
    <property type="term" value="F:zinc ion transmembrane transporter activity"/>
    <property type="evidence" value="ECO:0007669"/>
    <property type="project" value="TreeGrafter"/>
</dbReference>
<dbReference type="WBParaSite" id="ACRNAN_Path_705.g2653.t1">
    <property type="protein sequence ID" value="ACRNAN_Path_705.g2653.t1"/>
    <property type="gene ID" value="ACRNAN_Path_705.g2653"/>
</dbReference>
<keyword evidence="2 5" id="KW-0812">Transmembrane</keyword>
<feature type="transmembrane region" description="Helical" evidence="5">
    <location>
        <begin position="275"/>
        <end position="297"/>
    </location>
</feature>
<evidence type="ECO:0000256" key="2">
    <source>
        <dbReference type="ARBA" id="ARBA00022692"/>
    </source>
</evidence>
<dbReference type="Proteomes" id="UP000887540">
    <property type="component" value="Unplaced"/>
</dbReference>
<feature type="transmembrane region" description="Helical" evidence="5">
    <location>
        <begin position="24"/>
        <end position="47"/>
    </location>
</feature>
<keyword evidence="3 5" id="KW-1133">Transmembrane helix</keyword>
<dbReference type="AlphaFoldDB" id="A0A914CBR6"/>